<reference evidence="2 3" key="1">
    <citation type="journal article" date="2018" name="New Phytol.">
        <title>Phylogenomics of Endogonaceae and evolution of mycorrhizas within Mucoromycota.</title>
        <authorList>
            <person name="Chang Y."/>
            <person name="Desiro A."/>
            <person name="Na H."/>
            <person name="Sandor L."/>
            <person name="Lipzen A."/>
            <person name="Clum A."/>
            <person name="Barry K."/>
            <person name="Grigoriev I.V."/>
            <person name="Martin F.M."/>
            <person name="Stajich J.E."/>
            <person name="Smith M.E."/>
            <person name="Bonito G."/>
            <person name="Spatafora J.W."/>
        </authorList>
    </citation>
    <scope>NUCLEOTIDE SEQUENCE [LARGE SCALE GENOMIC DNA]</scope>
    <source>
        <strain evidence="2 3">GMNB39</strain>
    </source>
</reference>
<dbReference type="AlphaFoldDB" id="A0A433DDH4"/>
<organism evidence="2 3">
    <name type="scientific">Jimgerdemannia flammicorona</name>
    <dbReference type="NCBI Taxonomy" id="994334"/>
    <lineage>
        <taxon>Eukaryota</taxon>
        <taxon>Fungi</taxon>
        <taxon>Fungi incertae sedis</taxon>
        <taxon>Mucoromycota</taxon>
        <taxon>Mucoromycotina</taxon>
        <taxon>Endogonomycetes</taxon>
        <taxon>Endogonales</taxon>
        <taxon>Endogonaceae</taxon>
        <taxon>Jimgerdemannia</taxon>
    </lineage>
</organism>
<dbReference type="EMBL" id="RBNI01002861">
    <property type="protein sequence ID" value="RUP48865.1"/>
    <property type="molecule type" value="Genomic_DNA"/>
</dbReference>
<dbReference type="PANTHER" id="PTHR23077">
    <property type="entry name" value="AAA-FAMILY ATPASE"/>
    <property type="match status" value="1"/>
</dbReference>
<dbReference type="GO" id="GO:0016887">
    <property type="term" value="F:ATP hydrolysis activity"/>
    <property type="evidence" value="ECO:0007669"/>
    <property type="project" value="InterPro"/>
</dbReference>
<comment type="caution">
    <text evidence="2">The sequence shown here is derived from an EMBL/GenBank/DDBJ whole genome shotgun (WGS) entry which is preliminary data.</text>
</comment>
<name>A0A433DDH4_9FUNG</name>
<accession>A0A433DDH4</accession>
<protein>
    <recommendedName>
        <fullName evidence="1">ATPase AAA-type core domain-containing protein</fullName>
    </recommendedName>
</protein>
<keyword evidence="3" id="KW-1185">Reference proteome</keyword>
<dbReference type="Gene3D" id="1.10.8.60">
    <property type="match status" value="1"/>
</dbReference>
<dbReference type="PANTHER" id="PTHR23077:SF9">
    <property type="entry name" value="PEROXISOMAL ATPASE PEX6"/>
    <property type="match status" value="1"/>
</dbReference>
<dbReference type="InterPro" id="IPR003959">
    <property type="entry name" value="ATPase_AAA_core"/>
</dbReference>
<dbReference type="GO" id="GO:0016558">
    <property type="term" value="P:protein import into peroxisome matrix"/>
    <property type="evidence" value="ECO:0007669"/>
    <property type="project" value="TreeGrafter"/>
</dbReference>
<evidence type="ECO:0000313" key="2">
    <source>
        <dbReference type="EMBL" id="RUP48865.1"/>
    </source>
</evidence>
<feature type="domain" description="ATPase AAA-type core" evidence="1">
    <location>
        <begin position="5"/>
        <end position="119"/>
    </location>
</feature>
<evidence type="ECO:0000259" key="1">
    <source>
        <dbReference type="Pfam" id="PF00004"/>
    </source>
</evidence>
<proteinExistence type="predicted"/>
<gene>
    <name evidence="2" type="ORF">BC936DRAFT_143793</name>
</gene>
<dbReference type="Gene3D" id="3.40.50.300">
    <property type="entry name" value="P-loop containing nucleotide triphosphate hydrolases"/>
    <property type="match status" value="1"/>
</dbReference>
<sequence>MSALWAAERCGVHVVETNCYDFAGETDTKTETSLCARFDHAAACAPCMFLVGNVDALARKAVVLETGQEPAIATVLHDLFADLLTSHHHTGYPTMVVATTGDIERLPTSVLGCFRHEVQASAPRDLRNLTSGSPLAPDVSLRSLATQTATLVAKDLVDLVARAGLAALERVTDGRE</sequence>
<dbReference type="InterPro" id="IPR050168">
    <property type="entry name" value="AAA_ATPase_domain"/>
</dbReference>
<evidence type="ECO:0000313" key="3">
    <source>
        <dbReference type="Proteomes" id="UP000268093"/>
    </source>
</evidence>
<dbReference type="Proteomes" id="UP000268093">
    <property type="component" value="Unassembled WGS sequence"/>
</dbReference>
<dbReference type="GO" id="GO:0005524">
    <property type="term" value="F:ATP binding"/>
    <property type="evidence" value="ECO:0007669"/>
    <property type="project" value="InterPro"/>
</dbReference>
<dbReference type="Pfam" id="PF00004">
    <property type="entry name" value="AAA"/>
    <property type="match status" value="1"/>
</dbReference>
<dbReference type="OrthoDB" id="5553750at2759"/>
<dbReference type="GO" id="GO:0005829">
    <property type="term" value="C:cytosol"/>
    <property type="evidence" value="ECO:0007669"/>
    <property type="project" value="TreeGrafter"/>
</dbReference>
<dbReference type="GO" id="GO:0005778">
    <property type="term" value="C:peroxisomal membrane"/>
    <property type="evidence" value="ECO:0007669"/>
    <property type="project" value="TreeGrafter"/>
</dbReference>
<dbReference type="SUPFAM" id="SSF52540">
    <property type="entry name" value="P-loop containing nucleoside triphosphate hydrolases"/>
    <property type="match status" value="1"/>
</dbReference>
<dbReference type="InterPro" id="IPR027417">
    <property type="entry name" value="P-loop_NTPase"/>
</dbReference>